<keyword evidence="7" id="KW-1185">Reference proteome</keyword>
<dbReference type="InterPro" id="IPR006913">
    <property type="entry name" value="CENP-V/GFA"/>
</dbReference>
<dbReference type="Proteomes" id="UP001597102">
    <property type="component" value="Unassembled WGS sequence"/>
</dbReference>
<protein>
    <submittedName>
        <fullName evidence="6">GFA family protein</fullName>
    </submittedName>
</protein>
<reference evidence="7" key="1">
    <citation type="journal article" date="2019" name="Int. J. Syst. Evol. Microbiol.">
        <title>The Global Catalogue of Microorganisms (GCM) 10K type strain sequencing project: providing services to taxonomists for standard genome sequencing and annotation.</title>
        <authorList>
            <consortium name="The Broad Institute Genomics Platform"/>
            <consortium name="The Broad Institute Genome Sequencing Center for Infectious Disease"/>
            <person name="Wu L."/>
            <person name="Ma J."/>
        </authorList>
    </citation>
    <scope>NUCLEOTIDE SEQUENCE [LARGE SCALE GENOMIC DNA]</scope>
    <source>
        <strain evidence="7">CCUG 61697</strain>
    </source>
</reference>
<dbReference type="RefSeq" id="WP_379083891.1">
    <property type="nucleotide sequence ID" value="NZ_JBHTJO010000001.1"/>
</dbReference>
<dbReference type="PANTHER" id="PTHR33337:SF40">
    <property type="entry name" value="CENP-V_GFA DOMAIN-CONTAINING PROTEIN-RELATED"/>
    <property type="match status" value="1"/>
</dbReference>
<accession>A0ABW3J5F4</accession>
<evidence type="ECO:0000313" key="7">
    <source>
        <dbReference type="Proteomes" id="UP001597102"/>
    </source>
</evidence>
<dbReference type="PANTHER" id="PTHR33337">
    <property type="entry name" value="GFA DOMAIN-CONTAINING PROTEIN"/>
    <property type="match status" value="1"/>
</dbReference>
<comment type="similarity">
    <text evidence="1">Belongs to the Gfa family.</text>
</comment>
<evidence type="ECO:0000259" key="5">
    <source>
        <dbReference type="PROSITE" id="PS51891"/>
    </source>
</evidence>
<keyword evidence="4" id="KW-0456">Lyase</keyword>
<evidence type="ECO:0000256" key="1">
    <source>
        <dbReference type="ARBA" id="ARBA00005495"/>
    </source>
</evidence>
<dbReference type="Pfam" id="PF04828">
    <property type="entry name" value="GFA"/>
    <property type="match status" value="1"/>
</dbReference>
<gene>
    <name evidence="6" type="ORF">ACFQ2F_00075</name>
</gene>
<keyword evidence="2" id="KW-0479">Metal-binding</keyword>
<evidence type="ECO:0000256" key="4">
    <source>
        <dbReference type="ARBA" id="ARBA00023239"/>
    </source>
</evidence>
<dbReference type="PROSITE" id="PS51891">
    <property type="entry name" value="CENP_V_GFA"/>
    <property type="match status" value="1"/>
</dbReference>
<evidence type="ECO:0000256" key="2">
    <source>
        <dbReference type="ARBA" id="ARBA00022723"/>
    </source>
</evidence>
<dbReference type="InterPro" id="IPR011057">
    <property type="entry name" value="Mss4-like_sf"/>
</dbReference>
<comment type="caution">
    <text evidence="6">The sequence shown here is derived from an EMBL/GenBank/DDBJ whole genome shotgun (WGS) entry which is preliminary data.</text>
</comment>
<evidence type="ECO:0000313" key="6">
    <source>
        <dbReference type="EMBL" id="MFD0985494.1"/>
    </source>
</evidence>
<sequence length="144" mass="15827">MADGTSTARADVKTGHCLCGSVRYEVRGTLRPVVNCHCVQCRQTHGHFIGYTSAEREDLVLTEETGLRWYRSSEKARRGFCTVCGGSLFWDPAEGSSIAIAAGTLDPPTGLQTVRHIFVAEKGDYYEIEDDLPQFPGTMRGNPL</sequence>
<keyword evidence="3" id="KW-0862">Zinc</keyword>
<feature type="domain" description="CENP-V/GFA" evidence="5">
    <location>
        <begin position="13"/>
        <end position="127"/>
    </location>
</feature>
<organism evidence="6 7">
    <name type="scientific">Methyloligella solikamskensis</name>
    <dbReference type="NCBI Taxonomy" id="1177756"/>
    <lineage>
        <taxon>Bacteria</taxon>
        <taxon>Pseudomonadati</taxon>
        <taxon>Pseudomonadota</taxon>
        <taxon>Alphaproteobacteria</taxon>
        <taxon>Hyphomicrobiales</taxon>
        <taxon>Hyphomicrobiaceae</taxon>
        <taxon>Methyloligella</taxon>
    </lineage>
</organism>
<name>A0ABW3J5F4_9HYPH</name>
<dbReference type="Gene3D" id="3.90.1590.10">
    <property type="entry name" value="glutathione-dependent formaldehyde- activating enzyme (gfa)"/>
    <property type="match status" value="1"/>
</dbReference>
<evidence type="ECO:0000256" key="3">
    <source>
        <dbReference type="ARBA" id="ARBA00022833"/>
    </source>
</evidence>
<dbReference type="SUPFAM" id="SSF51316">
    <property type="entry name" value="Mss4-like"/>
    <property type="match status" value="1"/>
</dbReference>
<dbReference type="EMBL" id="JBHTJO010000001">
    <property type="protein sequence ID" value="MFD0985494.1"/>
    <property type="molecule type" value="Genomic_DNA"/>
</dbReference>
<proteinExistence type="inferred from homology"/>